<feature type="domain" description="Glycosyl transferase family 1" evidence="2">
    <location>
        <begin position="552"/>
        <end position="715"/>
    </location>
</feature>
<dbReference type="InterPro" id="IPR001173">
    <property type="entry name" value="Glyco_trans_2-like"/>
</dbReference>
<dbReference type="Pfam" id="PF00535">
    <property type="entry name" value="Glycos_transf_2"/>
    <property type="match status" value="1"/>
</dbReference>
<keyword evidence="1" id="KW-0808">Transferase</keyword>
<dbReference type="Gene3D" id="1.25.40.10">
    <property type="entry name" value="Tetratricopeptide repeat domain"/>
    <property type="match status" value="1"/>
</dbReference>
<dbReference type="GO" id="GO:0016757">
    <property type="term" value="F:glycosyltransferase activity"/>
    <property type="evidence" value="ECO:0007669"/>
    <property type="project" value="InterPro"/>
</dbReference>
<dbReference type="PANTHER" id="PTHR46401:SF2">
    <property type="entry name" value="GLYCOSYLTRANSFERASE WBBK-RELATED"/>
    <property type="match status" value="1"/>
</dbReference>
<dbReference type="PANTHER" id="PTHR46401">
    <property type="entry name" value="GLYCOSYLTRANSFERASE WBBK-RELATED"/>
    <property type="match status" value="1"/>
</dbReference>
<accession>A0A6C0LT66</accession>
<evidence type="ECO:0000256" key="1">
    <source>
        <dbReference type="ARBA" id="ARBA00022679"/>
    </source>
</evidence>
<dbReference type="Pfam" id="PF00534">
    <property type="entry name" value="Glycos_transf_1"/>
    <property type="match status" value="1"/>
</dbReference>
<dbReference type="AlphaFoldDB" id="A0A6C0LT66"/>
<dbReference type="SUPFAM" id="SSF53448">
    <property type="entry name" value="Nucleotide-diphospho-sugar transferases"/>
    <property type="match status" value="1"/>
</dbReference>
<evidence type="ECO:0000259" key="3">
    <source>
        <dbReference type="Pfam" id="PF00535"/>
    </source>
</evidence>
<name>A0A6C0LT66_9ZZZZ</name>
<dbReference type="Gene3D" id="3.40.50.2000">
    <property type="entry name" value="Glycogen Phosphorylase B"/>
    <property type="match status" value="2"/>
</dbReference>
<reference evidence="4" key="1">
    <citation type="journal article" date="2020" name="Nature">
        <title>Giant virus diversity and host interactions through global metagenomics.</title>
        <authorList>
            <person name="Schulz F."/>
            <person name="Roux S."/>
            <person name="Paez-Espino D."/>
            <person name="Jungbluth S."/>
            <person name="Walsh D.A."/>
            <person name="Denef V.J."/>
            <person name="McMahon K.D."/>
            <person name="Konstantinidis K.T."/>
            <person name="Eloe-Fadrosh E.A."/>
            <person name="Kyrpides N.C."/>
            <person name="Woyke T."/>
        </authorList>
    </citation>
    <scope>NUCLEOTIDE SEQUENCE</scope>
    <source>
        <strain evidence="4">GVMAG-S-1014582-52</strain>
    </source>
</reference>
<dbReference type="Gene3D" id="3.90.550.10">
    <property type="entry name" value="Spore Coat Polysaccharide Biosynthesis Protein SpsA, Chain A"/>
    <property type="match status" value="1"/>
</dbReference>
<protein>
    <recommendedName>
        <fullName evidence="5">Glycosyltransferase 2-like domain-containing protein</fullName>
    </recommendedName>
</protein>
<dbReference type="InterPro" id="IPR001296">
    <property type="entry name" value="Glyco_trans_1"/>
</dbReference>
<dbReference type="SUPFAM" id="SSF53756">
    <property type="entry name" value="UDP-Glycosyltransferase/glycogen phosphorylase"/>
    <property type="match status" value="1"/>
</dbReference>
<evidence type="ECO:0000259" key="2">
    <source>
        <dbReference type="Pfam" id="PF00534"/>
    </source>
</evidence>
<dbReference type="SUPFAM" id="SSF48452">
    <property type="entry name" value="TPR-like"/>
    <property type="match status" value="1"/>
</dbReference>
<evidence type="ECO:0008006" key="5">
    <source>
        <dbReference type="Google" id="ProtNLM"/>
    </source>
</evidence>
<organism evidence="4">
    <name type="scientific">viral metagenome</name>
    <dbReference type="NCBI Taxonomy" id="1070528"/>
    <lineage>
        <taxon>unclassified sequences</taxon>
        <taxon>metagenomes</taxon>
        <taxon>organismal metagenomes</taxon>
    </lineage>
</organism>
<feature type="domain" description="Glycosyltransferase 2-like" evidence="3">
    <location>
        <begin position="13"/>
        <end position="140"/>
    </location>
</feature>
<dbReference type="EMBL" id="MN740556">
    <property type="protein sequence ID" value="QHU32951.1"/>
    <property type="molecule type" value="Genomic_DNA"/>
</dbReference>
<proteinExistence type="predicted"/>
<dbReference type="InterPro" id="IPR011990">
    <property type="entry name" value="TPR-like_helical_dom_sf"/>
</dbReference>
<dbReference type="InterPro" id="IPR029044">
    <property type="entry name" value="Nucleotide-diphossugar_trans"/>
</dbReference>
<sequence>MNNIKKTTICLNMIVKNESKIIEETLNSIYKYVDTYVINDTGSTDDTREKIRNFFDSKNIKGEIIDHEFRSCNCHMDNKYKKYNWFHFGWNRTYALEKCIGKSDYILIMDADDIIIGELPLPEKVCDENYQLLIGNNFQYYRPQLIRNDAKIGWKYNGGLHEYLDSSIPVKYVKLEGNYYIDSRRLGARNQDPNKYLNDAKIFEQLLKKEPSNERYMFYCAQSYYDHKDFKNSMKYYEKRVSKRGFKEEVFYSLYKIALCKKNLEYTFDQIIHAFLKCYNYYPQRAEALYEIIHFYRLNDKFNEGYAYARKALAIPFPVNDNLFVFKDIYDYKLKDEIALCAYYICKYQEAYNLWMSIMEEKKFPDSEFERLSTNLHFARDQIMQKKPKLCFYVGYISDYNKNINDVYGSELALQKISKLFTEDYDVYIFGPAFERRMIDKITFMNSTDLNDFGKKNEIDIMIISRYIHYFLEFKINVRKTYLWLHDMLLQPFWNGKPLPSEGKYLLENMMDRIDGVIVLCEWHKQNVLNFFEIDSSKIFIIGNGIDINDFDHQVEKVKNRFIYISNPIRGLSQLIEHFHTIREKIVDAELYIYRGLEEFNNQKIVEELKKFDYIKFQDKLPNKKLIPEIMKAEYWYYPTNFYETYCISALEAQMAGCLCITTKLAALTHTVGDRGILIDKIIYSEEYWNEAINAIINFNNNPELKITYIKKEKEWAQKQTWKERSKEWLELLKQ</sequence>
<dbReference type="GO" id="GO:0009103">
    <property type="term" value="P:lipopolysaccharide biosynthetic process"/>
    <property type="evidence" value="ECO:0007669"/>
    <property type="project" value="TreeGrafter"/>
</dbReference>
<evidence type="ECO:0000313" key="4">
    <source>
        <dbReference type="EMBL" id="QHU32951.1"/>
    </source>
</evidence>